<feature type="compositionally biased region" description="Low complexity" evidence="1">
    <location>
        <begin position="42"/>
        <end position="69"/>
    </location>
</feature>
<protein>
    <submittedName>
        <fullName evidence="2">Uncharacterized protein</fullName>
    </submittedName>
</protein>
<dbReference type="EMBL" id="CAJOBI010326009">
    <property type="protein sequence ID" value="CAF5192008.1"/>
    <property type="molecule type" value="Genomic_DNA"/>
</dbReference>
<evidence type="ECO:0000313" key="2">
    <source>
        <dbReference type="EMBL" id="CAF5192008.1"/>
    </source>
</evidence>
<gene>
    <name evidence="2" type="ORF">SMN809_LOCUS72585</name>
</gene>
<proteinExistence type="predicted"/>
<feature type="non-terminal residue" evidence="2">
    <location>
        <position position="100"/>
    </location>
</feature>
<organism evidence="2 3">
    <name type="scientific">Rotaria magnacalcarata</name>
    <dbReference type="NCBI Taxonomy" id="392030"/>
    <lineage>
        <taxon>Eukaryota</taxon>
        <taxon>Metazoa</taxon>
        <taxon>Spiralia</taxon>
        <taxon>Gnathifera</taxon>
        <taxon>Rotifera</taxon>
        <taxon>Eurotatoria</taxon>
        <taxon>Bdelloidea</taxon>
        <taxon>Philodinida</taxon>
        <taxon>Philodinidae</taxon>
        <taxon>Rotaria</taxon>
    </lineage>
</organism>
<feature type="region of interest" description="Disordered" evidence="1">
    <location>
        <begin position="40"/>
        <end position="100"/>
    </location>
</feature>
<comment type="caution">
    <text evidence="2">The sequence shown here is derived from an EMBL/GenBank/DDBJ whole genome shotgun (WGS) entry which is preliminary data.</text>
</comment>
<accession>A0A8S3I3Q0</accession>
<dbReference type="AlphaFoldDB" id="A0A8S3I3Q0"/>
<sequence>VPNSMYPLSSPSSFQSLYAQHWRPPMFPFVFPPGYPFSPGVLSQGSSSTHTTSGHSLSTTNNSNHSLSQKRSTTHRSMDNSPQNHHHHHKLSMSHEDNKA</sequence>
<evidence type="ECO:0000313" key="3">
    <source>
        <dbReference type="Proteomes" id="UP000676336"/>
    </source>
</evidence>
<feature type="non-terminal residue" evidence="2">
    <location>
        <position position="1"/>
    </location>
</feature>
<name>A0A8S3I3Q0_9BILA</name>
<evidence type="ECO:0000256" key="1">
    <source>
        <dbReference type="SAM" id="MobiDB-lite"/>
    </source>
</evidence>
<dbReference type="Proteomes" id="UP000676336">
    <property type="component" value="Unassembled WGS sequence"/>
</dbReference>
<reference evidence="2" key="1">
    <citation type="submission" date="2021-02" db="EMBL/GenBank/DDBJ databases">
        <authorList>
            <person name="Nowell W R."/>
        </authorList>
    </citation>
    <scope>NUCLEOTIDE SEQUENCE</scope>
</reference>